<feature type="compositionally biased region" description="Basic and acidic residues" evidence="1">
    <location>
        <begin position="31"/>
        <end position="43"/>
    </location>
</feature>
<dbReference type="Pfam" id="PF00612">
    <property type="entry name" value="IQ"/>
    <property type="match status" value="1"/>
</dbReference>
<feature type="region of interest" description="Disordered" evidence="1">
    <location>
        <begin position="75"/>
        <end position="114"/>
    </location>
</feature>
<organism evidence="2 3">
    <name type="scientific">Desmophyllum pertusum</name>
    <dbReference type="NCBI Taxonomy" id="174260"/>
    <lineage>
        <taxon>Eukaryota</taxon>
        <taxon>Metazoa</taxon>
        <taxon>Cnidaria</taxon>
        <taxon>Anthozoa</taxon>
        <taxon>Hexacorallia</taxon>
        <taxon>Scleractinia</taxon>
        <taxon>Caryophylliina</taxon>
        <taxon>Caryophylliidae</taxon>
        <taxon>Desmophyllum</taxon>
    </lineage>
</organism>
<dbReference type="EMBL" id="MU826837">
    <property type="protein sequence ID" value="KAJ7372374.1"/>
    <property type="molecule type" value="Genomic_DNA"/>
</dbReference>
<dbReference type="InterPro" id="IPR000048">
    <property type="entry name" value="IQ_motif_EF-hand-BS"/>
</dbReference>
<evidence type="ECO:0000313" key="3">
    <source>
        <dbReference type="Proteomes" id="UP001163046"/>
    </source>
</evidence>
<dbReference type="Gene3D" id="1.20.5.190">
    <property type="match status" value="1"/>
</dbReference>
<dbReference type="AlphaFoldDB" id="A0A9X0CSZ6"/>
<dbReference type="PROSITE" id="PS50096">
    <property type="entry name" value="IQ"/>
    <property type="match status" value="1"/>
</dbReference>
<feature type="compositionally biased region" description="Polar residues" evidence="1">
    <location>
        <begin position="51"/>
        <end position="61"/>
    </location>
</feature>
<name>A0A9X0CSZ6_9CNID</name>
<sequence>MGAIVSHRKDQRKISRVEQKAIAVNAFSAHSRTDENSTQEHEVAPTPPPAQQNSSATSRSSPNIAVASWGEGVVGTSSHDLHDRGVISSRGVKHPVKSSKDMYPSLKPKTPDPNKNTELYTGFATVTPIPLQPDQEQAALTIQRHVRGYQSRKQLKQQELSAKIIQRRYPKVTTKQDPTVMILV</sequence>
<dbReference type="OrthoDB" id="5966482at2759"/>
<protein>
    <submittedName>
        <fullName evidence="2">Uncharacterized protein</fullName>
    </submittedName>
</protein>
<comment type="caution">
    <text evidence="2">The sequence shown here is derived from an EMBL/GenBank/DDBJ whole genome shotgun (WGS) entry which is preliminary data.</text>
</comment>
<dbReference type="Proteomes" id="UP001163046">
    <property type="component" value="Unassembled WGS sequence"/>
</dbReference>
<gene>
    <name evidence="2" type="ORF">OS493_019823</name>
</gene>
<evidence type="ECO:0000256" key="1">
    <source>
        <dbReference type="SAM" id="MobiDB-lite"/>
    </source>
</evidence>
<evidence type="ECO:0000313" key="2">
    <source>
        <dbReference type="EMBL" id="KAJ7372374.1"/>
    </source>
</evidence>
<reference evidence="2" key="1">
    <citation type="submission" date="2023-01" db="EMBL/GenBank/DDBJ databases">
        <title>Genome assembly of the deep-sea coral Lophelia pertusa.</title>
        <authorList>
            <person name="Herrera S."/>
            <person name="Cordes E."/>
        </authorList>
    </citation>
    <scope>NUCLEOTIDE SEQUENCE</scope>
    <source>
        <strain evidence="2">USNM1676648</strain>
        <tissue evidence="2">Polyp</tissue>
    </source>
</reference>
<keyword evidence="3" id="KW-1185">Reference proteome</keyword>
<dbReference type="SMART" id="SM00015">
    <property type="entry name" value="IQ"/>
    <property type="match status" value="1"/>
</dbReference>
<feature type="region of interest" description="Disordered" evidence="1">
    <location>
        <begin position="25"/>
        <end position="61"/>
    </location>
</feature>
<proteinExistence type="predicted"/>
<accession>A0A9X0CSZ6</accession>